<dbReference type="STRING" id="52247.A0A4T0X424"/>
<dbReference type="CDD" id="cd03692">
    <property type="entry name" value="mtIF2_IVc"/>
    <property type="match status" value="1"/>
</dbReference>
<feature type="transmembrane region" description="Helical" evidence="16">
    <location>
        <begin position="157"/>
        <end position="183"/>
    </location>
</feature>
<comment type="function">
    <text evidence="13">One of the essential components for the initiation of protein synthesis. Protects formylmethionyl-tRNA from spontaneous hydrolysis and promotes its binding to the 30S ribosomal subunits. Also involved in the hydrolysis of GTP during the formation of the 70S ribosomal complex.</text>
</comment>
<comment type="similarity">
    <text evidence="3">Belongs to the TRAFAC class translation factor GTPase superfamily. Classic translation factor GTPase family. IF-2 subfamily.</text>
</comment>
<dbReference type="GO" id="GO:0022857">
    <property type="term" value="F:transmembrane transporter activity"/>
    <property type="evidence" value="ECO:0007669"/>
    <property type="project" value="InterPro"/>
</dbReference>
<dbReference type="FunFam" id="2.40.30.10:FF:000008">
    <property type="entry name" value="Translation initiation factor IF-2"/>
    <property type="match status" value="1"/>
</dbReference>
<dbReference type="CDD" id="cd01887">
    <property type="entry name" value="IF2_eIF5B"/>
    <property type="match status" value="1"/>
</dbReference>
<feature type="region of interest" description="Disordered" evidence="15">
    <location>
        <begin position="1"/>
        <end position="27"/>
    </location>
</feature>
<feature type="transmembrane region" description="Helical" evidence="16">
    <location>
        <begin position="195"/>
        <end position="213"/>
    </location>
</feature>
<dbReference type="GO" id="GO:0003924">
    <property type="term" value="F:GTPase activity"/>
    <property type="evidence" value="ECO:0007669"/>
    <property type="project" value="InterPro"/>
</dbReference>
<evidence type="ECO:0000256" key="1">
    <source>
        <dbReference type="ARBA" id="ARBA00004141"/>
    </source>
</evidence>
<dbReference type="Gene3D" id="2.40.30.10">
    <property type="entry name" value="Translation factors"/>
    <property type="match status" value="2"/>
</dbReference>
<dbReference type="SUPFAM" id="SSF50447">
    <property type="entry name" value="Translation proteins"/>
    <property type="match status" value="2"/>
</dbReference>
<dbReference type="InterPro" id="IPR023115">
    <property type="entry name" value="TIF_IF2_dom3"/>
</dbReference>
<feature type="domain" description="Tr-type G" evidence="17">
    <location>
        <begin position="649"/>
        <end position="820"/>
    </location>
</feature>
<dbReference type="SUPFAM" id="SSF52156">
    <property type="entry name" value="Initiation factor IF2/eIF5b, domain 3"/>
    <property type="match status" value="1"/>
</dbReference>
<dbReference type="InterPro" id="IPR002293">
    <property type="entry name" value="AA/rel_permease1"/>
</dbReference>
<evidence type="ECO:0000256" key="14">
    <source>
        <dbReference type="ARBA" id="ARBA00044200"/>
    </source>
</evidence>
<dbReference type="CDD" id="cd03702">
    <property type="entry name" value="IF2_mtIF2_II"/>
    <property type="match status" value="1"/>
</dbReference>
<evidence type="ECO:0000256" key="11">
    <source>
        <dbReference type="ARBA" id="ARBA00023134"/>
    </source>
</evidence>
<dbReference type="InterPro" id="IPR000178">
    <property type="entry name" value="TF_IF2_bacterial-like"/>
</dbReference>
<evidence type="ECO:0000313" key="18">
    <source>
        <dbReference type="EMBL" id="TID30005.1"/>
    </source>
</evidence>
<protein>
    <recommendedName>
        <fullName evidence="14">Translation initiation factor IF-2, mitochondrial</fullName>
    </recommendedName>
</protein>
<dbReference type="InterPro" id="IPR053905">
    <property type="entry name" value="EF-G-like_DII"/>
</dbReference>
<keyword evidence="11" id="KW-0342">GTP-binding</keyword>
<dbReference type="GO" id="GO:0005739">
    <property type="term" value="C:mitochondrion"/>
    <property type="evidence" value="ECO:0007669"/>
    <property type="project" value="UniProtKB-SubCell"/>
</dbReference>
<dbReference type="Gene3D" id="1.20.1740.10">
    <property type="entry name" value="Amino acid/polyamine transporter I"/>
    <property type="match status" value="1"/>
</dbReference>
<dbReference type="Proteomes" id="UP000307173">
    <property type="component" value="Unassembled WGS sequence"/>
</dbReference>
<dbReference type="InterPro" id="IPR009000">
    <property type="entry name" value="Transl_B-barrel_sf"/>
</dbReference>
<feature type="transmembrane region" description="Helical" evidence="16">
    <location>
        <begin position="104"/>
        <end position="123"/>
    </location>
</feature>
<reference evidence="18 19" key="1">
    <citation type="journal article" date="2019" name="Front. Genet.">
        <title>Whole-Genome Sequencing of the Opportunistic Yeast Pathogen Candida inconspicua Uncovers Its Hybrid Origin.</title>
        <authorList>
            <person name="Mixao V."/>
            <person name="Hansen A.P."/>
            <person name="Saus E."/>
            <person name="Boekhout T."/>
            <person name="Lass-Florl C."/>
            <person name="Gabaldon T."/>
        </authorList>
    </citation>
    <scope>NUCLEOTIDE SEQUENCE [LARGE SCALE GENOMIC DNA]</scope>
    <source>
        <strain evidence="18 19">CBS 180</strain>
    </source>
</reference>
<dbReference type="Pfam" id="PF00009">
    <property type="entry name" value="GTP_EFTU"/>
    <property type="match status" value="1"/>
</dbReference>
<dbReference type="Pfam" id="PF13520">
    <property type="entry name" value="AA_permease_2"/>
    <property type="match status" value="1"/>
</dbReference>
<evidence type="ECO:0000256" key="16">
    <source>
        <dbReference type="SAM" id="Phobius"/>
    </source>
</evidence>
<feature type="compositionally biased region" description="Low complexity" evidence="15">
    <location>
        <begin position="10"/>
        <end position="23"/>
    </location>
</feature>
<feature type="transmembrane region" description="Helical" evidence="16">
    <location>
        <begin position="307"/>
        <end position="329"/>
    </location>
</feature>
<dbReference type="AlphaFoldDB" id="A0A4T0X424"/>
<sequence>MGLETPSEITVTASSTQETSSSIESHETRFQIPHNLRVLGQLIADEIYYDDDNTEEVRHFKYKPELDHKFSVGSIVGLGFSLMNVPFGVATTLSIGLVCGSNFTIFWGWILFGIFSTMVSLSLSEISSKYPTSGGVYHFSSILAREKYSHIISWFDGWYLIVGNLLMFVSYTFGGAQFILSMLGMTHDDYKQDSGIIMLVFIILIAISSIINLKFQRILDKLNEACIYWTFYTILLTDILILLFSSDFHSFKYTFTHFDASRSGWPDFMAFIIGGIQFSSMTYNGYGAIVSMSEEVRNPERTIPKGLMYSICASTFSGVIFIIPLLSVLPELSRLLDDNPDIFPIDIVLKLSTKSFLVTFVIAMMIVGAIFFATVGALTTVSRSIYAFGRDHGLPYNELWQKVDTMEEETVPKNALILAVITSIVLGTFSLVSTSAFNAFLGCSVMAMNVANGIPILYINELLHSKISSKLNELNGSVPFKDPTNENEIRINNKKTSLNKSPESPSECTLNTLDKPPTKREERDTKKRSFQKKLIKETKLNNASNSKQLIKVKVKKKAPLKADGSKYKLDIPTFLSVANFATILRVRVPDLLEKLDDLGFENITNEHILDAETAELIAQEYGFEVNRDDNLGADLFPAELPTDPSKLSPRSPVVTIMGHVDHGKTTILDYLRKSSIVKGEFGGITQHIGAFVVQTPVSKKKITFLDTPGHAAFLKMRERGANITDIIILVVAAEDSVKPQTLEAIKHAKAAGVPIVVALNKCDKEEANPDKVVADLSTHGIDVEDYGGETPVCRISAKTGMGMKELEETIVTISELLELKTHTTSNVEGWVLESQVKKGLGNVATFLVKKGQLKPGNIIVSGTTFCKVRVMRDEHGKPIKVAQPSQPVEISGWKDLPIAGDYGIQAKDENYAKKVIINREKRKRMMDEAAQVELMNQNRIKAIENSKREEKVQEYQLQGLTIDEIKELEPELFADESAKIEKVNFIIKADVSGSAEAVKQSIEGLGNDEVQSCVIFEDVGAPTDSDIARAKDSNAQILAFNIKVPKDVANAASKAGIQIKEFNVIYHLIADVIETLTSRLPPIYETKIVAKVLVKQLFDITIKGKTTMTIAGSRVSEGILKRNHNVRLVRDGEIIYEGKIKQLKIVKNDVNEVLNGVDCGISLEGEPKLQEGDIIEAFERVPIQRHL</sequence>
<dbReference type="InterPro" id="IPR005225">
    <property type="entry name" value="Small_GTP-bd"/>
</dbReference>
<dbReference type="Pfam" id="PF04760">
    <property type="entry name" value="IF2_N"/>
    <property type="match status" value="1"/>
</dbReference>
<evidence type="ECO:0000259" key="17">
    <source>
        <dbReference type="PROSITE" id="PS51722"/>
    </source>
</evidence>
<evidence type="ECO:0000256" key="6">
    <source>
        <dbReference type="ARBA" id="ARBA00022741"/>
    </source>
</evidence>
<keyword evidence="5 16" id="KW-0812">Transmembrane</keyword>
<keyword evidence="10" id="KW-0496">Mitochondrion</keyword>
<feature type="transmembrane region" description="Helical" evidence="16">
    <location>
        <begin position="225"/>
        <end position="245"/>
    </location>
</feature>
<dbReference type="Pfam" id="PF11987">
    <property type="entry name" value="IF-2"/>
    <property type="match status" value="1"/>
</dbReference>
<evidence type="ECO:0000256" key="12">
    <source>
        <dbReference type="ARBA" id="ARBA00023136"/>
    </source>
</evidence>
<keyword evidence="7" id="KW-0648">Protein biosynthesis</keyword>
<dbReference type="Pfam" id="PF22042">
    <property type="entry name" value="EF-G_D2"/>
    <property type="match status" value="1"/>
</dbReference>
<dbReference type="FunFam" id="3.40.50.10050:FF:000001">
    <property type="entry name" value="Translation initiation factor IF-2"/>
    <property type="match status" value="1"/>
</dbReference>
<dbReference type="InterPro" id="IPR006847">
    <property type="entry name" value="IF2_N"/>
</dbReference>
<feature type="transmembrane region" description="Helical" evidence="16">
    <location>
        <begin position="70"/>
        <end position="98"/>
    </location>
</feature>
<feature type="transmembrane region" description="Helical" evidence="16">
    <location>
        <begin position="356"/>
        <end position="381"/>
    </location>
</feature>
<evidence type="ECO:0000256" key="3">
    <source>
        <dbReference type="ARBA" id="ARBA00007733"/>
    </source>
</evidence>
<evidence type="ECO:0000256" key="5">
    <source>
        <dbReference type="ARBA" id="ARBA00022692"/>
    </source>
</evidence>
<feature type="compositionally biased region" description="Polar residues" evidence="15">
    <location>
        <begin position="494"/>
        <end position="512"/>
    </location>
</feature>
<dbReference type="InterPro" id="IPR027417">
    <property type="entry name" value="P-loop_NTPase"/>
</dbReference>
<feature type="compositionally biased region" description="Basic and acidic residues" evidence="15">
    <location>
        <begin position="516"/>
        <end position="527"/>
    </location>
</feature>
<accession>A0A4T0X424</accession>
<dbReference type="HAMAP" id="MF_00100_B">
    <property type="entry name" value="IF_2_B"/>
    <property type="match status" value="1"/>
</dbReference>
<evidence type="ECO:0000256" key="8">
    <source>
        <dbReference type="ARBA" id="ARBA00022946"/>
    </source>
</evidence>
<dbReference type="InterPro" id="IPR044145">
    <property type="entry name" value="IF2_II"/>
</dbReference>
<dbReference type="Gene3D" id="3.40.50.300">
    <property type="entry name" value="P-loop containing nucleotide triphosphate hydrolases"/>
    <property type="match status" value="1"/>
</dbReference>
<keyword evidence="4" id="KW-0396">Initiation factor</keyword>
<evidence type="ECO:0000313" key="19">
    <source>
        <dbReference type="Proteomes" id="UP000307173"/>
    </source>
</evidence>
<feature type="region of interest" description="Disordered" evidence="15">
    <location>
        <begin position="476"/>
        <end position="529"/>
    </location>
</feature>
<comment type="caution">
    <text evidence="18">The sequence shown here is derived from an EMBL/GenBank/DDBJ whole genome shotgun (WGS) entry which is preliminary data.</text>
</comment>
<keyword evidence="12 16" id="KW-0472">Membrane</keyword>
<dbReference type="GO" id="GO:0005525">
    <property type="term" value="F:GTP binding"/>
    <property type="evidence" value="ECO:0007669"/>
    <property type="project" value="UniProtKB-KW"/>
</dbReference>
<evidence type="ECO:0000256" key="13">
    <source>
        <dbReference type="ARBA" id="ARBA00025162"/>
    </source>
</evidence>
<name>A0A4T0X424_9ASCO</name>
<feature type="transmembrane region" description="Helical" evidence="16">
    <location>
        <begin position="415"/>
        <end position="433"/>
    </location>
</feature>
<feature type="transmembrane region" description="Helical" evidence="16">
    <location>
        <begin position="265"/>
        <end position="286"/>
    </location>
</feature>
<keyword evidence="6" id="KW-0547">Nucleotide-binding</keyword>
<dbReference type="PROSITE" id="PS51722">
    <property type="entry name" value="G_TR_2"/>
    <property type="match status" value="1"/>
</dbReference>
<comment type="subcellular location">
    <subcellularLocation>
        <location evidence="1">Membrane</location>
        <topology evidence="1">Multi-pass membrane protein</topology>
    </subcellularLocation>
    <subcellularLocation>
        <location evidence="2">Mitochondrion</location>
    </subcellularLocation>
</comment>
<dbReference type="InterPro" id="IPR015760">
    <property type="entry name" value="TIF_IF2"/>
</dbReference>
<dbReference type="NCBIfam" id="TIGR00231">
    <property type="entry name" value="small_GTP"/>
    <property type="match status" value="1"/>
</dbReference>
<dbReference type="InterPro" id="IPR036925">
    <property type="entry name" value="TIF_IF2_dom3_sf"/>
</dbReference>
<dbReference type="GO" id="GO:0003743">
    <property type="term" value="F:translation initiation factor activity"/>
    <property type="evidence" value="ECO:0007669"/>
    <property type="project" value="UniProtKB-KW"/>
</dbReference>
<keyword evidence="9 16" id="KW-1133">Transmembrane helix</keyword>
<evidence type="ECO:0000256" key="9">
    <source>
        <dbReference type="ARBA" id="ARBA00022989"/>
    </source>
</evidence>
<evidence type="ECO:0000256" key="7">
    <source>
        <dbReference type="ARBA" id="ARBA00022917"/>
    </source>
</evidence>
<dbReference type="SUPFAM" id="SSF52540">
    <property type="entry name" value="P-loop containing nucleoside triphosphate hydrolases"/>
    <property type="match status" value="1"/>
</dbReference>
<dbReference type="OrthoDB" id="361630at2759"/>
<evidence type="ECO:0000256" key="15">
    <source>
        <dbReference type="SAM" id="MobiDB-lite"/>
    </source>
</evidence>
<keyword evidence="19" id="KW-1185">Reference proteome</keyword>
<evidence type="ECO:0000256" key="4">
    <source>
        <dbReference type="ARBA" id="ARBA00022540"/>
    </source>
</evidence>
<dbReference type="PANTHER" id="PTHR43381:SF20">
    <property type="entry name" value="TRANSLATION INITIATION FACTOR IF-2, MITOCHONDRIAL"/>
    <property type="match status" value="1"/>
</dbReference>
<dbReference type="FunFam" id="3.40.50.300:FF:000019">
    <property type="entry name" value="Translation initiation factor IF-2"/>
    <property type="match status" value="1"/>
</dbReference>
<dbReference type="PANTHER" id="PTHR43381">
    <property type="entry name" value="TRANSLATION INITIATION FACTOR IF-2-RELATED"/>
    <property type="match status" value="1"/>
</dbReference>
<evidence type="ECO:0000256" key="10">
    <source>
        <dbReference type="ARBA" id="ARBA00023128"/>
    </source>
</evidence>
<dbReference type="GO" id="GO:0016020">
    <property type="term" value="C:membrane"/>
    <property type="evidence" value="ECO:0007669"/>
    <property type="project" value="UniProtKB-SubCell"/>
</dbReference>
<keyword evidence="8" id="KW-0809">Transit peptide</keyword>
<dbReference type="InterPro" id="IPR000795">
    <property type="entry name" value="T_Tr_GTP-bd_dom"/>
</dbReference>
<organism evidence="18 19">
    <name type="scientific">Pichia inconspicua</name>
    <dbReference type="NCBI Taxonomy" id="52247"/>
    <lineage>
        <taxon>Eukaryota</taxon>
        <taxon>Fungi</taxon>
        <taxon>Dikarya</taxon>
        <taxon>Ascomycota</taxon>
        <taxon>Saccharomycotina</taxon>
        <taxon>Pichiomycetes</taxon>
        <taxon>Pichiales</taxon>
        <taxon>Pichiaceae</taxon>
        <taxon>Pichia</taxon>
    </lineage>
</organism>
<evidence type="ECO:0000256" key="2">
    <source>
        <dbReference type="ARBA" id="ARBA00004173"/>
    </source>
</evidence>
<dbReference type="EMBL" id="SELW01000218">
    <property type="protein sequence ID" value="TID30005.1"/>
    <property type="molecule type" value="Genomic_DNA"/>
</dbReference>
<proteinExistence type="inferred from homology"/>
<dbReference type="Gene3D" id="3.40.50.10050">
    <property type="entry name" value="Translation initiation factor IF- 2, domain 3"/>
    <property type="match status" value="1"/>
</dbReference>
<gene>
    <name evidence="18" type="ORF">CANINC_001374</name>
</gene>